<proteinExistence type="predicted"/>
<keyword evidence="1 4" id="KW-0560">Oxidoreductase</keyword>
<accession>A0A518GXM7</accession>
<dbReference type="InterPro" id="IPR000683">
    <property type="entry name" value="Gfo/Idh/MocA-like_OxRdtase_N"/>
</dbReference>
<name>A0A518GXM7_9BACT</name>
<evidence type="ECO:0000259" key="3">
    <source>
        <dbReference type="Pfam" id="PF22725"/>
    </source>
</evidence>
<dbReference type="InterPro" id="IPR036291">
    <property type="entry name" value="NAD(P)-bd_dom_sf"/>
</dbReference>
<organism evidence="4 5">
    <name type="scientific">Tautonia plasticadhaerens</name>
    <dbReference type="NCBI Taxonomy" id="2527974"/>
    <lineage>
        <taxon>Bacteria</taxon>
        <taxon>Pseudomonadati</taxon>
        <taxon>Planctomycetota</taxon>
        <taxon>Planctomycetia</taxon>
        <taxon>Isosphaerales</taxon>
        <taxon>Isosphaeraceae</taxon>
        <taxon>Tautonia</taxon>
    </lineage>
</organism>
<dbReference type="Gene3D" id="3.30.360.10">
    <property type="entry name" value="Dihydrodipicolinate Reductase, domain 2"/>
    <property type="match status" value="1"/>
</dbReference>
<evidence type="ECO:0000313" key="4">
    <source>
        <dbReference type="EMBL" id="QDV33341.1"/>
    </source>
</evidence>
<dbReference type="RefSeq" id="WP_145267732.1">
    <property type="nucleotide sequence ID" value="NZ_CP036426.1"/>
</dbReference>
<evidence type="ECO:0000313" key="5">
    <source>
        <dbReference type="Proteomes" id="UP000317835"/>
    </source>
</evidence>
<dbReference type="InterPro" id="IPR055170">
    <property type="entry name" value="GFO_IDH_MocA-like_dom"/>
</dbReference>
<dbReference type="SUPFAM" id="SSF51735">
    <property type="entry name" value="NAD(P)-binding Rossmann-fold domains"/>
    <property type="match status" value="1"/>
</dbReference>
<dbReference type="Pfam" id="PF22725">
    <property type="entry name" value="GFO_IDH_MocA_C3"/>
    <property type="match status" value="1"/>
</dbReference>
<dbReference type="GO" id="GO:0050606">
    <property type="term" value="F:4-carboxy-2-hydroxymuconate semialdehyde hemiacetal dehydrogenase activity"/>
    <property type="evidence" value="ECO:0007669"/>
    <property type="project" value="UniProtKB-EC"/>
</dbReference>
<dbReference type="PANTHER" id="PTHR43818">
    <property type="entry name" value="BCDNA.GH03377"/>
    <property type="match status" value="1"/>
</dbReference>
<dbReference type="OrthoDB" id="9815825at2"/>
<sequence length="385" mass="42461">MRIAIVGCGYVADYYVTTLTNHPELELVGVSDQDEGRADRFAKHHGLHRYRDYAELLADDRVGLVVNLTNPRAHFDVSTAALDAGKHVYTEKPLATEWPRAVALVGQAEAAGLVIASAPSTMLGEAAQTLWKLVREGAVGKVCLAYAELDEGLLHRENYRGWLSASGNAWPFRDEFEVGCTLEHAGYYLTWLAAMFGPAESVTSFASCQIPDKSPVPLDPPDTPDFTSGCIRFASGMVVRLTNSIVASHDHSMRIFGDEGVLRVANCWDMASPVYLSRWSKYSFRAQRYPTLARLVGLGERRQPLVRKADFHYKTVGSNRCDYARGVAELAASIREGRPCRLSPRFSLHVNEITLTLQDPEGMGSPRRLTTTFDPVSPMPWAVGA</sequence>
<dbReference type="Pfam" id="PF01408">
    <property type="entry name" value="GFO_IDH_MocA"/>
    <property type="match status" value="1"/>
</dbReference>
<feature type="domain" description="Gfo/Idh/MocA-like oxidoreductase N-terminal" evidence="2">
    <location>
        <begin position="1"/>
        <end position="115"/>
    </location>
</feature>
<dbReference type="GO" id="GO:0000166">
    <property type="term" value="F:nucleotide binding"/>
    <property type="evidence" value="ECO:0007669"/>
    <property type="project" value="InterPro"/>
</dbReference>
<dbReference type="Gene3D" id="3.40.50.720">
    <property type="entry name" value="NAD(P)-binding Rossmann-like Domain"/>
    <property type="match status" value="1"/>
</dbReference>
<evidence type="ECO:0000256" key="1">
    <source>
        <dbReference type="ARBA" id="ARBA00023002"/>
    </source>
</evidence>
<evidence type="ECO:0000259" key="2">
    <source>
        <dbReference type="Pfam" id="PF01408"/>
    </source>
</evidence>
<keyword evidence="5" id="KW-1185">Reference proteome</keyword>
<dbReference type="Proteomes" id="UP000317835">
    <property type="component" value="Chromosome"/>
</dbReference>
<dbReference type="KEGG" id="tpla:ElP_12120"/>
<dbReference type="EMBL" id="CP036426">
    <property type="protein sequence ID" value="QDV33341.1"/>
    <property type="molecule type" value="Genomic_DNA"/>
</dbReference>
<dbReference type="AlphaFoldDB" id="A0A518GXM7"/>
<dbReference type="SUPFAM" id="SSF55347">
    <property type="entry name" value="Glyceraldehyde-3-phosphate dehydrogenase-like, C-terminal domain"/>
    <property type="match status" value="1"/>
</dbReference>
<dbReference type="PANTHER" id="PTHR43818:SF11">
    <property type="entry name" value="BCDNA.GH03377"/>
    <property type="match status" value="1"/>
</dbReference>
<reference evidence="4 5" key="1">
    <citation type="submission" date="2019-02" db="EMBL/GenBank/DDBJ databases">
        <title>Deep-cultivation of Planctomycetes and their phenomic and genomic characterization uncovers novel biology.</title>
        <authorList>
            <person name="Wiegand S."/>
            <person name="Jogler M."/>
            <person name="Boedeker C."/>
            <person name="Pinto D."/>
            <person name="Vollmers J."/>
            <person name="Rivas-Marin E."/>
            <person name="Kohn T."/>
            <person name="Peeters S.H."/>
            <person name="Heuer A."/>
            <person name="Rast P."/>
            <person name="Oberbeckmann S."/>
            <person name="Bunk B."/>
            <person name="Jeske O."/>
            <person name="Meyerdierks A."/>
            <person name="Storesund J.E."/>
            <person name="Kallscheuer N."/>
            <person name="Luecker S."/>
            <person name="Lage O.M."/>
            <person name="Pohl T."/>
            <person name="Merkel B.J."/>
            <person name="Hornburger P."/>
            <person name="Mueller R.-W."/>
            <person name="Bruemmer F."/>
            <person name="Labrenz M."/>
            <person name="Spormann A.M."/>
            <person name="Op den Camp H."/>
            <person name="Overmann J."/>
            <person name="Amann R."/>
            <person name="Jetten M.S.M."/>
            <person name="Mascher T."/>
            <person name="Medema M.H."/>
            <person name="Devos D.P."/>
            <person name="Kaster A.-K."/>
            <person name="Ovreas L."/>
            <person name="Rohde M."/>
            <person name="Galperin M.Y."/>
            <person name="Jogler C."/>
        </authorList>
    </citation>
    <scope>NUCLEOTIDE SEQUENCE [LARGE SCALE GENOMIC DNA]</scope>
    <source>
        <strain evidence="4 5">ElP</strain>
    </source>
</reference>
<feature type="domain" description="GFO/IDH/MocA-like oxidoreductase" evidence="3">
    <location>
        <begin position="128"/>
        <end position="262"/>
    </location>
</feature>
<dbReference type="EC" id="1.1.1.312" evidence="4"/>
<dbReference type="InterPro" id="IPR050463">
    <property type="entry name" value="Gfo/Idh/MocA_oxidrdct_glycsds"/>
</dbReference>
<gene>
    <name evidence="4" type="primary">ligC_2</name>
    <name evidence="4" type="ORF">ElP_12120</name>
</gene>
<protein>
    <submittedName>
        <fullName evidence="4">4-carboxy-2-hydroxymuconate-6-semialdehyde dehydrogenase</fullName>
        <ecNumber evidence="4">1.1.1.312</ecNumber>
    </submittedName>
</protein>